<sequence length="69" mass="7923">MWCNRLALSIPAFPRQTISLRRIANASIRVFPFCIPELKPTLSKTLELLFEPQSKSLPIPHIASFPKYQ</sequence>
<evidence type="ECO:0000313" key="1">
    <source>
        <dbReference type="EMBL" id="PMD20530.1"/>
    </source>
</evidence>
<dbReference type="AlphaFoldDB" id="A0A2J6Q2M9"/>
<accession>A0A2J6Q2M9</accession>
<protein>
    <submittedName>
        <fullName evidence="1">Uncharacterized protein</fullName>
    </submittedName>
</protein>
<keyword evidence="2" id="KW-1185">Reference proteome</keyword>
<reference evidence="1 2" key="1">
    <citation type="submission" date="2016-05" db="EMBL/GenBank/DDBJ databases">
        <title>A degradative enzymes factory behind the ericoid mycorrhizal symbiosis.</title>
        <authorList>
            <consortium name="DOE Joint Genome Institute"/>
            <person name="Martino E."/>
            <person name="Morin E."/>
            <person name="Grelet G."/>
            <person name="Kuo A."/>
            <person name="Kohler A."/>
            <person name="Daghino S."/>
            <person name="Barry K."/>
            <person name="Choi C."/>
            <person name="Cichocki N."/>
            <person name="Clum A."/>
            <person name="Copeland A."/>
            <person name="Hainaut M."/>
            <person name="Haridas S."/>
            <person name="Labutti K."/>
            <person name="Lindquist E."/>
            <person name="Lipzen A."/>
            <person name="Khouja H.-R."/>
            <person name="Murat C."/>
            <person name="Ohm R."/>
            <person name="Olson A."/>
            <person name="Spatafora J."/>
            <person name="Veneault-Fourrey C."/>
            <person name="Henrissat B."/>
            <person name="Grigoriev I."/>
            <person name="Martin F."/>
            <person name="Perotto S."/>
        </authorList>
    </citation>
    <scope>NUCLEOTIDE SEQUENCE [LARGE SCALE GENOMIC DNA]</scope>
    <source>
        <strain evidence="1 2">UAMH 7357</strain>
    </source>
</reference>
<name>A0A2J6Q2M9_9HELO</name>
<organism evidence="1 2">
    <name type="scientific">Hyaloscypha hepaticicola</name>
    <dbReference type="NCBI Taxonomy" id="2082293"/>
    <lineage>
        <taxon>Eukaryota</taxon>
        <taxon>Fungi</taxon>
        <taxon>Dikarya</taxon>
        <taxon>Ascomycota</taxon>
        <taxon>Pezizomycotina</taxon>
        <taxon>Leotiomycetes</taxon>
        <taxon>Helotiales</taxon>
        <taxon>Hyaloscyphaceae</taxon>
        <taxon>Hyaloscypha</taxon>
    </lineage>
</organism>
<evidence type="ECO:0000313" key="2">
    <source>
        <dbReference type="Proteomes" id="UP000235672"/>
    </source>
</evidence>
<dbReference type="Proteomes" id="UP000235672">
    <property type="component" value="Unassembled WGS sequence"/>
</dbReference>
<gene>
    <name evidence="1" type="ORF">NA56DRAFT_167935</name>
</gene>
<proteinExistence type="predicted"/>
<dbReference type="EMBL" id="KZ613484">
    <property type="protein sequence ID" value="PMD20530.1"/>
    <property type="molecule type" value="Genomic_DNA"/>
</dbReference>